<accession>A0A0B5ETD7</accession>
<reference evidence="3 4" key="1">
    <citation type="submission" date="2015-01" db="EMBL/GenBank/DDBJ databases">
        <title>Enhanced salinomycin production by adjusting the supply of polyketide extender units in Streptomyce albus DSM 41398.</title>
        <authorList>
            <person name="Lu C."/>
        </authorList>
    </citation>
    <scope>NUCLEOTIDE SEQUENCE [LARGE SCALE GENOMIC DNA]</scope>
    <source>
        <strain evidence="4">ATCC 21838 / DSM 41398 / FERM P-419 / JCM 4703 / NBRC 107858</strain>
    </source>
</reference>
<keyword evidence="1" id="KW-0418">Kinase</keyword>
<sequence length="148" mass="16227">MTHVMTESRKKFFDARPESVGQAREFASQVLDGWGLRDRAEDIRLCLSELATNAILHGTAPGHGFLVRLDSGDDVVRLEVHDSRRRRPVVREPDAMDLSGRGLALVAALSDGWGVEDRAVVGKVVWSCFKTTGAGASTAEQRPRSPRC</sequence>
<proteinExistence type="predicted"/>
<keyword evidence="1" id="KW-0808">Transferase</keyword>
<evidence type="ECO:0000313" key="4">
    <source>
        <dbReference type="Proteomes" id="UP000031523"/>
    </source>
</evidence>
<dbReference type="GO" id="GO:0004674">
    <property type="term" value="F:protein serine/threonine kinase activity"/>
    <property type="evidence" value="ECO:0007669"/>
    <property type="project" value="UniProtKB-KW"/>
</dbReference>
<dbReference type="Pfam" id="PF13581">
    <property type="entry name" value="HATPase_c_2"/>
    <property type="match status" value="1"/>
</dbReference>
<dbReference type="PANTHER" id="PTHR35526:SF3">
    <property type="entry name" value="ANTI-SIGMA-F FACTOR RSBW"/>
    <property type="match status" value="1"/>
</dbReference>
<gene>
    <name evidence="3" type="ORF">SLNWT_0986</name>
</gene>
<dbReference type="PANTHER" id="PTHR35526">
    <property type="entry name" value="ANTI-SIGMA-F FACTOR RSBW-RELATED"/>
    <property type="match status" value="1"/>
</dbReference>
<dbReference type="InterPro" id="IPR003594">
    <property type="entry name" value="HATPase_dom"/>
</dbReference>
<dbReference type="EMBL" id="CP010519">
    <property type="protein sequence ID" value="AJE81362.1"/>
    <property type="molecule type" value="Genomic_DNA"/>
</dbReference>
<name>A0A0B5ETD7_STRA4</name>
<dbReference type="CDD" id="cd16936">
    <property type="entry name" value="HATPase_RsbW-like"/>
    <property type="match status" value="1"/>
</dbReference>
<dbReference type="SUPFAM" id="SSF55874">
    <property type="entry name" value="ATPase domain of HSP90 chaperone/DNA topoisomerase II/histidine kinase"/>
    <property type="match status" value="1"/>
</dbReference>
<dbReference type="InterPro" id="IPR050267">
    <property type="entry name" value="Anti-sigma-factor_SerPK"/>
</dbReference>
<feature type="domain" description="Histidine kinase/HSP90-like ATPase" evidence="2">
    <location>
        <begin position="13"/>
        <end position="125"/>
    </location>
</feature>
<dbReference type="KEGG" id="sals:SLNWT_0986"/>
<keyword evidence="4" id="KW-1185">Reference proteome</keyword>
<dbReference type="Gene3D" id="3.30.565.10">
    <property type="entry name" value="Histidine kinase-like ATPase, C-terminal domain"/>
    <property type="match status" value="1"/>
</dbReference>
<dbReference type="AlphaFoldDB" id="A0A0B5ETD7"/>
<dbReference type="InterPro" id="IPR036890">
    <property type="entry name" value="HATPase_C_sf"/>
</dbReference>
<protein>
    <recommendedName>
        <fullName evidence="2">Histidine kinase/HSP90-like ATPase domain-containing protein</fullName>
    </recommendedName>
</protein>
<evidence type="ECO:0000313" key="3">
    <source>
        <dbReference type="EMBL" id="AJE81362.1"/>
    </source>
</evidence>
<keyword evidence="1" id="KW-0723">Serine/threonine-protein kinase</keyword>
<evidence type="ECO:0000259" key="2">
    <source>
        <dbReference type="Pfam" id="PF13581"/>
    </source>
</evidence>
<evidence type="ECO:0000256" key="1">
    <source>
        <dbReference type="ARBA" id="ARBA00022527"/>
    </source>
</evidence>
<organism evidence="3 4">
    <name type="scientific">Streptomyces albus (strain ATCC 21838 / DSM 41398 / FERM P-419 / JCM 4703 / NBRC 107858)</name>
    <dbReference type="NCBI Taxonomy" id="1081613"/>
    <lineage>
        <taxon>Bacteria</taxon>
        <taxon>Bacillati</taxon>
        <taxon>Actinomycetota</taxon>
        <taxon>Actinomycetes</taxon>
        <taxon>Kitasatosporales</taxon>
        <taxon>Streptomycetaceae</taxon>
        <taxon>Streptomyces</taxon>
    </lineage>
</organism>
<dbReference type="Proteomes" id="UP000031523">
    <property type="component" value="Chromosome"/>
</dbReference>